<accession>A0ABD6AA25</accession>
<dbReference type="EMBL" id="JBHTBF010000002">
    <property type="protein sequence ID" value="MFC7316977.1"/>
    <property type="molecule type" value="Genomic_DNA"/>
</dbReference>
<dbReference type="RefSeq" id="WP_276303764.1">
    <property type="nucleotide sequence ID" value="NZ_CP119992.1"/>
</dbReference>
<dbReference type="PROSITE" id="PS00798">
    <property type="entry name" value="ALDOKETO_REDUCTASE_1"/>
    <property type="match status" value="1"/>
</dbReference>
<keyword evidence="3" id="KW-0560">Oxidoreductase</keyword>
<dbReference type="PROSITE" id="PS00062">
    <property type="entry name" value="ALDOKETO_REDUCTASE_2"/>
    <property type="match status" value="1"/>
</dbReference>
<dbReference type="GeneID" id="79316370"/>
<dbReference type="Gene3D" id="3.20.20.100">
    <property type="entry name" value="NADP-dependent oxidoreductase domain"/>
    <property type="match status" value="1"/>
</dbReference>
<dbReference type="Pfam" id="PF00248">
    <property type="entry name" value="Aldo_ket_red"/>
    <property type="match status" value="1"/>
</dbReference>
<evidence type="ECO:0000313" key="5">
    <source>
        <dbReference type="EMBL" id="MFC7316977.1"/>
    </source>
</evidence>
<protein>
    <submittedName>
        <fullName evidence="5">Aldo/keto reductase</fullName>
    </submittedName>
</protein>
<comment type="similarity">
    <text evidence="1">Belongs to the aldo/keto reductase family.</text>
</comment>
<evidence type="ECO:0000256" key="2">
    <source>
        <dbReference type="ARBA" id="ARBA00022857"/>
    </source>
</evidence>
<keyword evidence="6" id="KW-1185">Reference proteome</keyword>
<feature type="domain" description="NADP-dependent oxidoreductase" evidence="4">
    <location>
        <begin position="14"/>
        <end position="254"/>
    </location>
</feature>
<evidence type="ECO:0000313" key="6">
    <source>
        <dbReference type="Proteomes" id="UP001596547"/>
    </source>
</evidence>
<dbReference type="Proteomes" id="UP001596547">
    <property type="component" value="Unassembled WGS sequence"/>
</dbReference>
<dbReference type="GO" id="GO:0016616">
    <property type="term" value="F:oxidoreductase activity, acting on the CH-OH group of donors, NAD or NADP as acceptor"/>
    <property type="evidence" value="ECO:0007669"/>
    <property type="project" value="UniProtKB-ARBA"/>
</dbReference>
<evidence type="ECO:0000259" key="4">
    <source>
        <dbReference type="Pfam" id="PF00248"/>
    </source>
</evidence>
<reference evidence="5 6" key="1">
    <citation type="journal article" date="2019" name="Int. J. Syst. Evol. Microbiol.">
        <title>The Global Catalogue of Microorganisms (GCM) 10K type strain sequencing project: providing services to taxonomists for standard genome sequencing and annotation.</title>
        <authorList>
            <consortium name="The Broad Institute Genomics Platform"/>
            <consortium name="The Broad Institute Genome Sequencing Center for Infectious Disease"/>
            <person name="Wu L."/>
            <person name="Ma J."/>
        </authorList>
    </citation>
    <scope>NUCLEOTIDE SEQUENCE [LARGE SCALE GENOMIC DNA]</scope>
    <source>
        <strain evidence="5 6">PSR21</strain>
    </source>
</reference>
<comment type="caution">
    <text evidence="5">The sequence shown here is derived from an EMBL/GenBank/DDBJ whole genome shotgun (WGS) entry which is preliminary data.</text>
</comment>
<organism evidence="5 6">
    <name type="scientific">Halomarina halobia</name>
    <dbReference type="NCBI Taxonomy" id="3033386"/>
    <lineage>
        <taxon>Archaea</taxon>
        <taxon>Methanobacteriati</taxon>
        <taxon>Methanobacteriota</taxon>
        <taxon>Stenosarchaea group</taxon>
        <taxon>Halobacteria</taxon>
        <taxon>Halobacteriales</taxon>
        <taxon>Natronomonadaceae</taxon>
        <taxon>Halomarina</taxon>
    </lineage>
</organism>
<dbReference type="InterPro" id="IPR023210">
    <property type="entry name" value="NADP_OxRdtase_dom"/>
</dbReference>
<dbReference type="InterPro" id="IPR020471">
    <property type="entry name" value="AKR"/>
</dbReference>
<dbReference type="PANTHER" id="PTHR43827:SF3">
    <property type="entry name" value="NADP-DEPENDENT OXIDOREDUCTASE DOMAIN-CONTAINING PROTEIN"/>
    <property type="match status" value="1"/>
</dbReference>
<dbReference type="SUPFAM" id="SSF51430">
    <property type="entry name" value="NAD(P)-linked oxidoreductase"/>
    <property type="match status" value="1"/>
</dbReference>
<dbReference type="PIRSF" id="PIRSF000097">
    <property type="entry name" value="AKR"/>
    <property type="match status" value="1"/>
</dbReference>
<dbReference type="InterPro" id="IPR018170">
    <property type="entry name" value="Aldo/ket_reductase_CS"/>
</dbReference>
<evidence type="ECO:0000256" key="3">
    <source>
        <dbReference type="ARBA" id="ARBA00023002"/>
    </source>
</evidence>
<keyword evidence="2" id="KW-0521">NADP</keyword>
<dbReference type="PRINTS" id="PR00069">
    <property type="entry name" value="ALDKETRDTASE"/>
</dbReference>
<dbReference type="AlphaFoldDB" id="A0ABD6AA25"/>
<name>A0ABD6AA25_9EURY</name>
<gene>
    <name evidence="5" type="ORF">ACFQPE_09235</name>
</gene>
<dbReference type="InterPro" id="IPR036812">
    <property type="entry name" value="NAD(P)_OxRdtase_dom_sf"/>
</dbReference>
<sequence length="271" mass="29504">MEYVTTQGVEVPALGLGTARFDSTDVCRRAVEAALDIGYRHVDTAQIYGTEGAVGAAVSTAAVDRDDVFVTTKLSESNRSRDRVLESTRQSLAALRTDYVDLLLMHSPNSTVPLAETIGAMNDLRDEGIVRHVGVSNFSVDQLRRAMERSDAPILTNQVEYHPYRDQSALLETCIDEGVVLTAYSPLAVGKVTSNATLAEIGDRYGKTAAQVALRWLLQQEMVAAIPKAAGRDHLRENFDVFDFALADDEMRAVFEGTGGPIDGLRDRLGL</sequence>
<evidence type="ECO:0000256" key="1">
    <source>
        <dbReference type="ARBA" id="ARBA00007905"/>
    </source>
</evidence>
<dbReference type="PANTHER" id="PTHR43827">
    <property type="entry name" value="2,5-DIKETO-D-GLUCONIC ACID REDUCTASE"/>
    <property type="match status" value="1"/>
</dbReference>
<proteinExistence type="inferred from homology"/>
<dbReference type="FunFam" id="3.20.20.100:FF:000002">
    <property type="entry name" value="2,5-diketo-D-gluconic acid reductase A"/>
    <property type="match status" value="1"/>
</dbReference>